<dbReference type="Proteomes" id="UP000198656">
    <property type="component" value="Unassembled WGS sequence"/>
</dbReference>
<keyword evidence="1" id="KW-0472">Membrane</keyword>
<dbReference type="EMBL" id="FNCP01000004">
    <property type="protein sequence ID" value="SDG57304.1"/>
    <property type="molecule type" value="Genomic_DNA"/>
</dbReference>
<gene>
    <name evidence="2" type="ORF">SAMN05443529_10477</name>
</gene>
<evidence type="ECO:0000313" key="2">
    <source>
        <dbReference type="EMBL" id="SDG57304.1"/>
    </source>
</evidence>
<sequence>MSVGILGGLIGALCMDVSSLILWRTKKTESLHGHIAGSMIMSPIKLNQRKNFILGQIFHMTVASGIGVGMVEILKKYGKDNHNLKGGFLSVLTWGFLYIFGQKMGFYRMNPRLTKSSYSEIWQHLVYGLVTSNAIVALADPTIFSKKSSINTQALIQGKNRVRSVQPIYSDVNADSTESPKVIN</sequence>
<feature type="transmembrane region" description="Helical" evidence="1">
    <location>
        <begin position="52"/>
        <end position="71"/>
    </location>
</feature>
<accession>A0A1G7VC31</accession>
<evidence type="ECO:0000256" key="1">
    <source>
        <dbReference type="SAM" id="Phobius"/>
    </source>
</evidence>
<proteinExistence type="predicted"/>
<name>A0A1G7VC31_9FIRM</name>
<keyword evidence="3" id="KW-1185">Reference proteome</keyword>
<keyword evidence="1" id="KW-1133">Transmembrane helix</keyword>
<protein>
    <submittedName>
        <fullName evidence="2">Uncharacterized protein</fullName>
    </submittedName>
</protein>
<dbReference type="AlphaFoldDB" id="A0A1G7VC31"/>
<organism evidence="2 3">
    <name type="scientific">Desulfosporosinus hippei DSM 8344</name>
    <dbReference type="NCBI Taxonomy" id="1121419"/>
    <lineage>
        <taxon>Bacteria</taxon>
        <taxon>Bacillati</taxon>
        <taxon>Bacillota</taxon>
        <taxon>Clostridia</taxon>
        <taxon>Eubacteriales</taxon>
        <taxon>Desulfitobacteriaceae</taxon>
        <taxon>Desulfosporosinus</taxon>
    </lineage>
</organism>
<evidence type="ECO:0000313" key="3">
    <source>
        <dbReference type="Proteomes" id="UP000198656"/>
    </source>
</evidence>
<dbReference type="OrthoDB" id="1798220at2"/>
<keyword evidence="1" id="KW-0812">Transmembrane</keyword>
<feature type="transmembrane region" description="Helical" evidence="1">
    <location>
        <begin position="83"/>
        <end position="101"/>
    </location>
</feature>
<reference evidence="3" key="1">
    <citation type="submission" date="2016-10" db="EMBL/GenBank/DDBJ databases">
        <authorList>
            <person name="Varghese N."/>
            <person name="Submissions S."/>
        </authorList>
    </citation>
    <scope>NUCLEOTIDE SEQUENCE [LARGE SCALE GENOMIC DNA]</scope>
    <source>
        <strain evidence="3">DSM 8344</strain>
    </source>
</reference>